<evidence type="ECO:0000256" key="1">
    <source>
        <dbReference type="SAM" id="Phobius"/>
    </source>
</evidence>
<dbReference type="AlphaFoldDB" id="A0AA42CRE1"/>
<proteinExistence type="predicted"/>
<dbReference type="RefSeq" id="WP_179512368.1">
    <property type="nucleotide sequence ID" value="NZ_JANFAU010000013.1"/>
</dbReference>
<feature type="transmembrane region" description="Helical" evidence="1">
    <location>
        <begin position="47"/>
        <end position="66"/>
    </location>
</feature>
<keyword evidence="1" id="KW-0812">Transmembrane</keyword>
<sequence length="143" mass="15280">MQRPSSIVRYEQLYLGSFILGLVASALSWQGRAAQLGANPALGNLQWIMPAALVVGIVISVTLWYFTARNPSIAAKWVVTVFAALSLLGVARNLYALASGTVPLFATLLAVLVSLLYVAAAVMLFKPDAKLWFGEEPTNGDIA</sequence>
<keyword evidence="1" id="KW-0472">Membrane</keyword>
<gene>
    <name evidence="2" type="ORF">NEE01_15545</name>
</gene>
<protein>
    <submittedName>
        <fullName evidence="2">Uncharacterized protein</fullName>
    </submittedName>
</protein>
<reference evidence="2" key="1">
    <citation type="submission" date="2022-06" db="EMBL/GenBank/DDBJ databases">
        <title>Sphingomonas sp. nov. isolated from rhizosphere soil of tomato.</title>
        <authorList>
            <person name="Dong H."/>
            <person name="Gao R."/>
        </authorList>
    </citation>
    <scope>NUCLEOTIDE SEQUENCE</scope>
    <source>
        <strain evidence="2">MMSM24</strain>
    </source>
</reference>
<dbReference type="Proteomes" id="UP001165565">
    <property type="component" value="Unassembled WGS sequence"/>
</dbReference>
<keyword evidence="1" id="KW-1133">Transmembrane helix</keyword>
<keyword evidence="3" id="KW-1185">Reference proteome</keyword>
<dbReference type="EMBL" id="JANFAV010000011">
    <property type="protein sequence ID" value="MCW6536194.1"/>
    <property type="molecule type" value="Genomic_DNA"/>
</dbReference>
<evidence type="ECO:0000313" key="2">
    <source>
        <dbReference type="EMBL" id="MCW6536194.1"/>
    </source>
</evidence>
<name>A0AA42CRE1_9SPHN</name>
<comment type="caution">
    <text evidence="2">The sequence shown here is derived from an EMBL/GenBank/DDBJ whole genome shotgun (WGS) entry which is preliminary data.</text>
</comment>
<organism evidence="2 3">
    <name type="scientific">Sphingomonas lycopersici</name>
    <dbReference type="NCBI Taxonomy" id="2951807"/>
    <lineage>
        <taxon>Bacteria</taxon>
        <taxon>Pseudomonadati</taxon>
        <taxon>Pseudomonadota</taxon>
        <taxon>Alphaproteobacteria</taxon>
        <taxon>Sphingomonadales</taxon>
        <taxon>Sphingomonadaceae</taxon>
        <taxon>Sphingomonas</taxon>
    </lineage>
</organism>
<feature type="transmembrane region" description="Helical" evidence="1">
    <location>
        <begin position="104"/>
        <end position="125"/>
    </location>
</feature>
<feature type="transmembrane region" description="Helical" evidence="1">
    <location>
        <begin position="78"/>
        <end position="98"/>
    </location>
</feature>
<accession>A0AA42CRE1</accession>
<evidence type="ECO:0000313" key="3">
    <source>
        <dbReference type="Proteomes" id="UP001165565"/>
    </source>
</evidence>
<feature type="transmembrane region" description="Helical" evidence="1">
    <location>
        <begin position="12"/>
        <end position="31"/>
    </location>
</feature>